<proteinExistence type="predicted"/>
<reference evidence="2 3" key="1">
    <citation type="submission" date="2015-11" db="EMBL/GenBank/DDBJ databases">
        <title>Genome sequences of Lysobacter enzymogenes strain C3 and Lysobacter antibioticus ATCC 29479.</title>
        <authorList>
            <person name="Kobayashi D.Y."/>
        </authorList>
    </citation>
    <scope>NUCLEOTIDE SEQUENCE [LARGE SCALE GENOMIC DNA]</scope>
    <source>
        <strain evidence="2 3">C3</strain>
    </source>
</reference>
<evidence type="ECO:0000313" key="2">
    <source>
        <dbReference type="EMBL" id="ALN56608.1"/>
    </source>
</evidence>
<evidence type="ECO:0000313" key="3">
    <source>
        <dbReference type="Proteomes" id="UP000061569"/>
    </source>
</evidence>
<accession>A0A0S2DDS1</accession>
<feature type="region of interest" description="Disordered" evidence="1">
    <location>
        <begin position="149"/>
        <end position="179"/>
    </location>
</feature>
<sequence>MASCKTIEPANGTLQDMQEWATPEPLDRLSSANEQRRAKAAMVRWVERYLKREYRVIGRRFVLTAPGSTDGAAIGSKAHQFATQNLGGTMLIDGWYDDDDYRFFLWTFGDGSRRYVAFVLTGGFLPGTDERRMVGYLELVRYAKERTKTAQEGSAAKARQYKVAESNEADDHLDVVDAR</sequence>
<organism evidence="2 3">
    <name type="scientific">Lysobacter enzymogenes</name>
    <dbReference type="NCBI Taxonomy" id="69"/>
    <lineage>
        <taxon>Bacteria</taxon>
        <taxon>Pseudomonadati</taxon>
        <taxon>Pseudomonadota</taxon>
        <taxon>Gammaproteobacteria</taxon>
        <taxon>Lysobacterales</taxon>
        <taxon>Lysobacteraceae</taxon>
        <taxon>Lysobacter</taxon>
    </lineage>
</organism>
<dbReference type="EMBL" id="CP013140">
    <property type="protein sequence ID" value="ALN56608.1"/>
    <property type="molecule type" value="Genomic_DNA"/>
</dbReference>
<dbReference type="STRING" id="69.GLE_1251"/>
<dbReference type="AlphaFoldDB" id="A0A0S2DDS1"/>
<dbReference type="KEGG" id="lez:GLE_1251"/>
<gene>
    <name evidence="2" type="ORF">GLE_1251</name>
</gene>
<protein>
    <submittedName>
        <fullName evidence="2">Uncharacterized protein</fullName>
    </submittedName>
</protein>
<evidence type="ECO:0000256" key="1">
    <source>
        <dbReference type="SAM" id="MobiDB-lite"/>
    </source>
</evidence>
<dbReference type="Proteomes" id="UP000061569">
    <property type="component" value="Chromosome"/>
</dbReference>
<feature type="compositionally biased region" description="Basic and acidic residues" evidence="1">
    <location>
        <begin position="169"/>
        <end position="179"/>
    </location>
</feature>
<name>A0A0S2DDS1_LYSEN</name>
<dbReference type="PATRIC" id="fig|69.6.peg.1235"/>